<keyword evidence="2" id="KW-1185">Reference proteome</keyword>
<dbReference type="Proteomes" id="UP001465755">
    <property type="component" value="Unassembled WGS sequence"/>
</dbReference>
<sequence>MTGRPLADTFTIRFRKSEARLSRGQLERAPESLLSVALLSRDVCLGSETLTIPSSASSGEEPTFTPSWDGTEDAFKVCMTCYIEDADQKLKEGLCKVLPACVLVNALDFFNIPAKLWPPGARLNKKLLQEQDNYHCQLRKAVLTAVEIMEEQAEAAAKGSSVIHFTVRFREVGPIEGRSWHCMVLSCSI</sequence>
<accession>A0AAW1PVF4</accession>
<dbReference type="EMBL" id="JALJOQ010000003">
    <property type="protein sequence ID" value="KAK9813775.1"/>
    <property type="molecule type" value="Genomic_DNA"/>
</dbReference>
<name>A0AAW1PVF4_9CHLO</name>
<proteinExistence type="predicted"/>
<gene>
    <name evidence="1" type="ORF">WJX73_008817</name>
</gene>
<dbReference type="AlphaFoldDB" id="A0AAW1PVF4"/>
<comment type="caution">
    <text evidence="1">The sequence shown here is derived from an EMBL/GenBank/DDBJ whole genome shotgun (WGS) entry which is preliminary data.</text>
</comment>
<evidence type="ECO:0000313" key="1">
    <source>
        <dbReference type="EMBL" id="KAK9813775.1"/>
    </source>
</evidence>
<organism evidence="1 2">
    <name type="scientific">Symbiochloris irregularis</name>
    <dbReference type="NCBI Taxonomy" id="706552"/>
    <lineage>
        <taxon>Eukaryota</taxon>
        <taxon>Viridiplantae</taxon>
        <taxon>Chlorophyta</taxon>
        <taxon>core chlorophytes</taxon>
        <taxon>Trebouxiophyceae</taxon>
        <taxon>Trebouxiales</taxon>
        <taxon>Trebouxiaceae</taxon>
        <taxon>Symbiochloris</taxon>
    </lineage>
</organism>
<reference evidence="1 2" key="1">
    <citation type="journal article" date="2024" name="Nat. Commun.">
        <title>Phylogenomics reveals the evolutionary origins of lichenization in chlorophyte algae.</title>
        <authorList>
            <person name="Puginier C."/>
            <person name="Libourel C."/>
            <person name="Otte J."/>
            <person name="Skaloud P."/>
            <person name="Haon M."/>
            <person name="Grisel S."/>
            <person name="Petersen M."/>
            <person name="Berrin J.G."/>
            <person name="Delaux P.M."/>
            <person name="Dal Grande F."/>
            <person name="Keller J."/>
        </authorList>
    </citation>
    <scope>NUCLEOTIDE SEQUENCE [LARGE SCALE GENOMIC DNA]</scope>
    <source>
        <strain evidence="1 2">SAG 2036</strain>
    </source>
</reference>
<evidence type="ECO:0000313" key="2">
    <source>
        <dbReference type="Proteomes" id="UP001465755"/>
    </source>
</evidence>
<protein>
    <submittedName>
        <fullName evidence="1">Uncharacterized protein</fullName>
    </submittedName>
</protein>